<dbReference type="SUPFAM" id="SSF52540">
    <property type="entry name" value="P-loop containing nucleoside triphosphate hydrolases"/>
    <property type="match status" value="2"/>
</dbReference>
<dbReference type="Proteomes" id="UP001170481">
    <property type="component" value="Unassembled WGS sequence"/>
</dbReference>
<dbReference type="GO" id="GO:0043138">
    <property type="term" value="F:3'-5' DNA helicase activity"/>
    <property type="evidence" value="ECO:0007669"/>
    <property type="project" value="TreeGrafter"/>
</dbReference>
<accession>A0AAP4TYG4</accession>
<dbReference type="SMART" id="SM00487">
    <property type="entry name" value="DEXDc"/>
    <property type="match status" value="1"/>
</dbReference>
<dbReference type="InterPro" id="IPR011545">
    <property type="entry name" value="DEAD/DEAH_box_helicase_dom"/>
</dbReference>
<comment type="caution">
    <text evidence="6">The sequence shown here is derived from an EMBL/GenBank/DDBJ whole genome shotgun (WGS) entry which is preliminary data.</text>
</comment>
<feature type="domain" description="Helicase ATP-binding" evidence="4">
    <location>
        <begin position="99"/>
        <end position="288"/>
    </location>
</feature>
<dbReference type="Pfam" id="PF00270">
    <property type="entry name" value="DEAD"/>
    <property type="match status" value="1"/>
</dbReference>
<evidence type="ECO:0000259" key="4">
    <source>
        <dbReference type="PROSITE" id="PS51192"/>
    </source>
</evidence>
<protein>
    <submittedName>
        <fullName evidence="6">DEAD/DEAH box helicase</fullName>
    </submittedName>
</protein>
<name>A0AAP4TYG4_9GAMM</name>
<proteinExistence type="predicted"/>
<dbReference type="Pfam" id="PF09369">
    <property type="entry name" value="MZB"/>
    <property type="match status" value="1"/>
</dbReference>
<reference evidence="6" key="1">
    <citation type="submission" date="2023-07" db="EMBL/GenBank/DDBJ databases">
        <title>Genome content predicts the carbon catabolic preferences of heterotrophic bacteria.</title>
        <authorList>
            <person name="Gralka M."/>
        </authorList>
    </citation>
    <scope>NUCLEOTIDE SEQUENCE</scope>
    <source>
        <strain evidence="6">C2R13</strain>
    </source>
</reference>
<dbReference type="GO" id="GO:0003676">
    <property type="term" value="F:nucleic acid binding"/>
    <property type="evidence" value="ECO:0007669"/>
    <property type="project" value="InterPro"/>
</dbReference>
<feature type="compositionally biased region" description="Low complexity" evidence="3">
    <location>
        <begin position="505"/>
        <end position="515"/>
    </location>
</feature>
<evidence type="ECO:0000256" key="3">
    <source>
        <dbReference type="SAM" id="MobiDB-lite"/>
    </source>
</evidence>
<feature type="region of interest" description="Disordered" evidence="3">
    <location>
        <begin position="2116"/>
        <end position="2137"/>
    </location>
</feature>
<gene>
    <name evidence="6" type="ORF">Q4535_04340</name>
</gene>
<dbReference type="GO" id="GO:0006289">
    <property type="term" value="P:nucleotide-excision repair"/>
    <property type="evidence" value="ECO:0007669"/>
    <property type="project" value="TreeGrafter"/>
</dbReference>
<keyword evidence="6" id="KW-0378">Hydrolase</keyword>
<dbReference type="Gene3D" id="3.40.50.300">
    <property type="entry name" value="P-loop containing nucleotide triphosphate hydrolases"/>
    <property type="match status" value="2"/>
</dbReference>
<keyword evidence="2" id="KW-0067">ATP-binding</keyword>
<dbReference type="PANTHER" id="PTHR47957">
    <property type="entry name" value="ATP-DEPENDENT HELICASE HRQ1"/>
    <property type="match status" value="1"/>
</dbReference>
<sequence>MLPSVVADELTHSLRDFLRATFPVSTPYFRGPQRANGDGENTWLIEQLTDSPDTLFKGPYLSLALPFRRGEGTVPFKHVKPAFPPWKHQQQAFDRLCGQTLDAPLGATLVATGTGSGKTECFLYPLLEHCARVRSAPGSQGKNGIKALIIYPMNALATDQARRFAKECTRLSPKLTVGLFTGDTESEPCTVMREDSVITCKDTLRRSPPDILLTNYKMLDYLLMRPQDQPLWKHNTPGMLRYLVVDELHTFDGAQGTDLACLIRRLRERLAIGDEMACVGTSATIGGEGGSGDMLAYASDVFATPFDASSLVREDRLSAKEYLNGAEEKLGEIAFRHVPRSPAELDSLTTRDHENAADYLAMLAASWFPLQDSDTEGEAPSCNPAILGDPNHAEHEQHRILLGNDLRRHSAFHDLLGRLTSVTDMQVLASDWQRRLGTSRRDAALLLQGLVALVCTARDQVTDASGKLCTTPLLNVRVQLWLRELSRMVVSVDAQPSLLFSDDLSGDALSGSNEPPDAPAADDDEPDASLPASEGSAESSLSGLALPLVHCRECHSAAWGTLKSIDSPQVSDDLSRIYTAYFAKDPDMVLLYPLKEGETPPPASKGEVRHLCPSCKRMGSANRDSSDECPHCQQPGRFRVWMPALIETRNDKTISAVDQCPYCQAHNGLSIVGSRAASLSSVMLSRLYQSDFNDDRKVIAFSDSVQDAAHRAGFFEARTWSQSLRQALIGWASQQRLPMDLDTLAQGFADNERQRAGSDADFVGRWLPPNLDWLQDARELQETGILPAGSELPELIAKRLDWEVRSELGLGSRIGRTLERQGLLGLGVDVSRLERTLTQLRHQWREQLPHLAAMAEPHSQVLEQWLLGVLHRMRVRGAFIHPAMREFIAQGGDNSFMLNRTQQSLFLPNYGPRRQPPAFVSLEPIGKFVDCVTGGSQGSARSASQWYRHWLTHHLPIDSLSSASDVAQAYRLAFEALSRAGLVEEQGQSQGRSIWGLVPAHWHASTQLLPLRCSQCSQRVQVPSTALPNWLNMHCLQPHCQGLLQAARPALWSLTPAHQSGARLVSHEHTGLLDADTRARVEHSFIKGKRPWDINLLSATPTLEMGIDIGDLSTVLLCSTPPAQANYLQRIGRAGRRDGNALNLTIANGAPHDLYFFSRPQEMMSGEVATPGVFLKARAVLERQLLAFCLDAWMASHAQNGSLAPSLLPARLTQVLDAVNHKADDGPNTGRFPYTLLGFIEEHHADLLARFLARFPHLDVEDRDYLSQQLMPDATAASAALPSGLKARVITTLTRRAEQRRAWKLEIKEYDRALEQLRAQPEDEHVRNEIEAIEVERHGRMSLLKQLGQQQTLNFFTDEGLLPNYAFPEEGVTLNGMVIRHVSKAQAASGKSYEVVHHEFQRPAQSALVELAPLNTFYALGRTLTIDQINLRGQDIEHWRLCSVCHYSESLAEGDIHGSCPRCGSPQWGDSAQKRSLLRLKEVTATVRDRDSRIGDDSDQRQPAFYNRQMLVDIKPNSASHAMRIDDPACPFGFEFIADARFVEINFGRGGDAGDTLSVAGKEAPRPGFAVCAHCGKVRYKGQKEKEQHTPWCKAVRNKLPDAPENLHNGLFLYRELHSEALRLLLPLSDVAMSERARQSLIASLHLGLKRYFRGSVDHLRLTEQEVPATQQQPARHYLVLYDTVPGGTGYLKELMLAPEKLVDMLALARDTMRDCACEDEPGRDGCYRCLLAYRQSRHLKDTSRDTALNLLERIISRRHLLTEVAGLEKIDLNVLVESELEQRFIDLLNQPSGNHSLGQELVDGTPGWRLTFKGQGDGPLVSWQIRPQAVLGPGQGVSRTTRPDFLMTPLSAPAGTQPIAIYLDGYQYHRERVGDDAEKRQAVLASGRYRVWTLTWRDLMGEKHQCASLADIEIPHSLLKVLQAKASTPEKQEWLKTLAPLSVNHARQLMDGSAFDSLLTYAAQPDLQGKEWHQACLTQSLAWLTMQTHNNPSLLTRLSTELRENLLEPLADTLLDTSMGSRLFGGVLNSFDNSKGRCEILVSIPQTQVQSDSGIRNHLHLHLSLDDRDLEATLKDEDHWRRFWQQANLLQFAPRLTLSSTRGVAAGEGLLEPSHWWPADEDATSNTGHDDTRTNDTQADNAWEEIRANSLLDPEWVEALIAQEVAVPESGVDLLDANGEASIMLELSWPDDKVAISSTPLPEAFADWRVILFDDSTGLPIDKDALTQLGHWLAVTA</sequence>
<keyword evidence="6" id="KW-0347">Helicase</keyword>
<organism evidence="6 7">
    <name type="scientific">Cobetia amphilecti</name>
    <dbReference type="NCBI Taxonomy" id="1055104"/>
    <lineage>
        <taxon>Bacteria</taxon>
        <taxon>Pseudomonadati</taxon>
        <taxon>Pseudomonadota</taxon>
        <taxon>Gammaproteobacteria</taxon>
        <taxon>Oceanospirillales</taxon>
        <taxon>Halomonadaceae</taxon>
        <taxon>Cobetia</taxon>
    </lineage>
</organism>
<dbReference type="Pfam" id="PF00271">
    <property type="entry name" value="Helicase_C"/>
    <property type="match status" value="1"/>
</dbReference>
<dbReference type="RefSeq" id="WP_303593009.1">
    <property type="nucleotide sequence ID" value="NZ_JAUORK010000004.1"/>
</dbReference>
<evidence type="ECO:0000313" key="7">
    <source>
        <dbReference type="Proteomes" id="UP001170481"/>
    </source>
</evidence>
<dbReference type="InterPro" id="IPR018973">
    <property type="entry name" value="MZB"/>
</dbReference>
<feature type="domain" description="Helicase C-terminal" evidence="5">
    <location>
        <begin position="996"/>
        <end position="1181"/>
    </location>
</feature>
<feature type="compositionally biased region" description="Low complexity" evidence="3">
    <location>
        <begin position="528"/>
        <end position="538"/>
    </location>
</feature>
<dbReference type="PROSITE" id="PS51194">
    <property type="entry name" value="HELICASE_CTER"/>
    <property type="match status" value="1"/>
</dbReference>
<dbReference type="SMART" id="SM00490">
    <property type="entry name" value="HELICc"/>
    <property type="match status" value="1"/>
</dbReference>
<keyword evidence="1" id="KW-0547">Nucleotide-binding</keyword>
<feature type="region of interest" description="Disordered" evidence="3">
    <location>
        <begin position="505"/>
        <end position="538"/>
    </location>
</feature>
<evidence type="ECO:0000256" key="1">
    <source>
        <dbReference type="ARBA" id="ARBA00022741"/>
    </source>
</evidence>
<dbReference type="InterPro" id="IPR027417">
    <property type="entry name" value="P-loop_NTPase"/>
</dbReference>
<dbReference type="InterPro" id="IPR014001">
    <property type="entry name" value="Helicase_ATP-bd"/>
</dbReference>
<dbReference type="PANTHER" id="PTHR47957:SF3">
    <property type="entry name" value="ATP-DEPENDENT HELICASE HRQ1"/>
    <property type="match status" value="1"/>
</dbReference>
<evidence type="ECO:0000256" key="2">
    <source>
        <dbReference type="ARBA" id="ARBA00022840"/>
    </source>
</evidence>
<dbReference type="InterPro" id="IPR001650">
    <property type="entry name" value="Helicase_C-like"/>
</dbReference>
<dbReference type="PROSITE" id="PS51192">
    <property type="entry name" value="HELICASE_ATP_BIND_1"/>
    <property type="match status" value="1"/>
</dbReference>
<dbReference type="EMBL" id="JAUORK010000004">
    <property type="protein sequence ID" value="MDO6671341.1"/>
    <property type="molecule type" value="Genomic_DNA"/>
</dbReference>
<evidence type="ECO:0000313" key="6">
    <source>
        <dbReference type="EMBL" id="MDO6671341.1"/>
    </source>
</evidence>
<dbReference type="GO" id="GO:0036297">
    <property type="term" value="P:interstrand cross-link repair"/>
    <property type="evidence" value="ECO:0007669"/>
    <property type="project" value="TreeGrafter"/>
</dbReference>
<evidence type="ECO:0000259" key="5">
    <source>
        <dbReference type="PROSITE" id="PS51194"/>
    </source>
</evidence>
<dbReference type="GO" id="GO:0005524">
    <property type="term" value="F:ATP binding"/>
    <property type="evidence" value="ECO:0007669"/>
    <property type="project" value="UniProtKB-KW"/>
</dbReference>